<dbReference type="GO" id="GO:0005634">
    <property type="term" value="C:nucleus"/>
    <property type="evidence" value="ECO:0007669"/>
    <property type="project" value="TreeGrafter"/>
</dbReference>
<name>A0AAE1JY55_9FABA</name>
<comment type="caution">
    <text evidence="5">The sequence shown here is derived from an EMBL/GenBank/DDBJ whole genome shotgun (WGS) entry which is preliminary data.</text>
</comment>
<dbReference type="Proteomes" id="UP001293593">
    <property type="component" value="Unassembled WGS sequence"/>
</dbReference>
<dbReference type="Pfam" id="PF02577">
    <property type="entry name" value="BFN_dom"/>
    <property type="match status" value="1"/>
</dbReference>
<protein>
    <recommendedName>
        <fullName evidence="4">BFN domain-containing protein</fullName>
    </recommendedName>
</protein>
<dbReference type="InterPro" id="IPR003729">
    <property type="entry name" value="Bi_nuclease_dom"/>
</dbReference>
<dbReference type="PANTHER" id="PTHR15160:SF3">
    <property type="entry name" value="BIFUNCTIONAL NUCLEASE 1"/>
    <property type="match status" value="1"/>
</dbReference>
<evidence type="ECO:0000259" key="4">
    <source>
        <dbReference type="PROSITE" id="PS51658"/>
    </source>
</evidence>
<feature type="domain" description="BFN" evidence="4">
    <location>
        <begin position="113"/>
        <end position="246"/>
    </location>
</feature>
<dbReference type="PANTHER" id="PTHR15160">
    <property type="entry name" value="VON HIPPEL-LINDAU PROTEIN"/>
    <property type="match status" value="1"/>
</dbReference>
<dbReference type="EMBL" id="JAWXYG010000003">
    <property type="protein sequence ID" value="KAK4276557.1"/>
    <property type="molecule type" value="Genomic_DNA"/>
</dbReference>
<dbReference type="InterPro" id="IPR036104">
    <property type="entry name" value="BFN_sf"/>
</dbReference>
<evidence type="ECO:0000256" key="1">
    <source>
        <dbReference type="ARBA" id="ARBA00009095"/>
    </source>
</evidence>
<evidence type="ECO:0000313" key="6">
    <source>
        <dbReference type="Proteomes" id="UP001293593"/>
    </source>
</evidence>
<gene>
    <name evidence="5" type="ORF">QN277_014690</name>
</gene>
<comment type="function">
    <text evidence="3">Bifunctional nuclease with both RNase and DNase activities. Involved in basal defense response. Participates in abscisic acid-derived callose deposition following infection by a necrotrophic pathogen.</text>
</comment>
<comment type="similarity">
    <text evidence="1">Belongs to the bifunctional nuclease family.</text>
</comment>
<dbReference type="GO" id="GO:0016567">
    <property type="term" value="P:protein ubiquitination"/>
    <property type="evidence" value="ECO:0007669"/>
    <property type="project" value="TreeGrafter"/>
</dbReference>
<organism evidence="5 6">
    <name type="scientific">Acacia crassicarpa</name>
    <name type="common">northern wattle</name>
    <dbReference type="NCBI Taxonomy" id="499986"/>
    <lineage>
        <taxon>Eukaryota</taxon>
        <taxon>Viridiplantae</taxon>
        <taxon>Streptophyta</taxon>
        <taxon>Embryophyta</taxon>
        <taxon>Tracheophyta</taxon>
        <taxon>Spermatophyta</taxon>
        <taxon>Magnoliopsida</taxon>
        <taxon>eudicotyledons</taxon>
        <taxon>Gunneridae</taxon>
        <taxon>Pentapetalae</taxon>
        <taxon>rosids</taxon>
        <taxon>fabids</taxon>
        <taxon>Fabales</taxon>
        <taxon>Fabaceae</taxon>
        <taxon>Caesalpinioideae</taxon>
        <taxon>mimosoid clade</taxon>
        <taxon>Acacieae</taxon>
        <taxon>Acacia</taxon>
    </lineage>
</organism>
<evidence type="ECO:0000313" key="5">
    <source>
        <dbReference type="EMBL" id="KAK4276557.1"/>
    </source>
</evidence>
<sequence>MCPSVRAELAGFCSLPMIGPVKATYMRSEFWGCKEFSRGKGKANILFRKINARKCKAVQCNFNLSSNGSGSMSGNLNEQDEDYVNSSVIDAVEVKSGTDGFMIKMRDGRHLRCIHNNPQGGHLPGYAPYPAIVLKMEDITGLLLPIIVSEMPSVFLMAAVRNVQIVCFYFQGQFHYFSFRSDLSLVRVTRRVYEAYFAQLYLTKVANENECISFDLRPSDAINIAARCKVPIQVNKYLAYSDGMRVTESGKLLAESHGSDGELDRPSGQPCAETQEFNLLRNMLKAVVQERYKDAALWRDKLNQQSAGKKANNSSWTL</sequence>
<accession>A0AAE1JY55</accession>
<dbReference type="Gene3D" id="3.10.690.10">
    <property type="entry name" value="Bifunctional nuclease domain"/>
    <property type="match status" value="1"/>
</dbReference>
<keyword evidence="6" id="KW-1185">Reference proteome</keyword>
<keyword evidence="2" id="KW-0378">Hydrolase</keyword>
<dbReference type="PROSITE" id="PS51658">
    <property type="entry name" value="BFN"/>
    <property type="match status" value="1"/>
</dbReference>
<reference evidence="5" key="1">
    <citation type="submission" date="2023-10" db="EMBL/GenBank/DDBJ databases">
        <title>Chromosome-level genome of the transformable northern wattle, Acacia crassicarpa.</title>
        <authorList>
            <person name="Massaro I."/>
            <person name="Sinha N.R."/>
            <person name="Poethig S."/>
            <person name="Leichty A.R."/>
        </authorList>
    </citation>
    <scope>NUCLEOTIDE SEQUENCE</scope>
    <source>
        <strain evidence="5">Acra3RX</strain>
        <tissue evidence="5">Leaf</tissue>
    </source>
</reference>
<evidence type="ECO:0000256" key="2">
    <source>
        <dbReference type="ARBA" id="ARBA00022722"/>
    </source>
</evidence>
<evidence type="ECO:0000256" key="3">
    <source>
        <dbReference type="ARBA" id="ARBA00025428"/>
    </source>
</evidence>
<dbReference type="SUPFAM" id="SSF103256">
    <property type="entry name" value="Hypothetical protein TM0160"/>
    <property type="match status" value="1"/>
</dbReference>
<proteinExistence type="inferred from homology"/>
<dbReference type="GO" id="GO:0004518">
    <property type="term" value="F:nuclease activity"/>
    <property type="evidence" value="ECO:0007669"/>
    <property type="project" value="UniProtKB-UniRule"/>
</dbReference>
<dbReference type="AlphaFoldDB" id="A0AAE1JY55"/>
<dbReference type="GO" id="GO:0030891">
    <property type="term" value="C:VCB complex"/>
    <property type="evidence" value="ECO:0007669"/>
    <property type="project" value="TreeGrafter"/>
</dbReference>
<keyword evidence="2" id="KW-0540">Nuclease</keyword>